<dbReference type="InterPro" id="IPR020845">
    <property type="entry name" value="AMP-binding_CS"/>
</dbReference>
<dbReference type="InterPro" id="IPR045851">
    <property type="entry name" value="AMP-bd_C_sf"/>
</dbReference>
<sequence>MYFIEERKGAKSMSSQMDWYLHEVERYEQLGFLRKKTLVEELEIIAEQFPHNIAVVEGNRRLTYQELLQEMEQLSTGFLSLGWRQGDRVLLQLPNTIEFITVLFSLLKIGVQPVLMLPSHREIEIDTIAKMVQPIAYICCNAHLGIQYECMAAQIIPLHKSIRYIVTVGKSTVQWPATFTHVTLDQLKESSYSLVVSDLPHYRDTALYLLSGGTTGIPKIIPKIHEAYAYNALASAEKCGMTPETVYMAVLSISHDYPLCSPGILGTLFTGGKVVLCQTSSFDEAFQEIEKERVTHTSIVPTIASLWLEAFEWYEELDMSSLEVVLIGAAHIEQKTAVHFMDKFQCKIQQGYGLGEGITCFTALNDPIETVTSCQGRAISLGDEIKIIDELGREVPQGELGELVAKGPYTFGGYYQAPALNADIFTINYFLRTGDKARITPEGNIQIVGRVREQINRAGENIIPSEIESFLRAHPIIKDVAVIGLPDKELGENICAFLVTDGQRIERDEICSFLIQLGVAQYKLPDQIIYVERLPFINVGKVDKNKLKQITIEREVSKY</sequence>
<evidence type="ECO:0000259" key="1">
    <source>
        <dbReference type="Pfam" id="PF00501"/>
    </source>
</evidence>
<comment type="caution">
    <text evidence="3">The sequence shown here is derived from an EMBL/GenBank/DDBJ whole genome shotgun (WGS) entry which is preliminary data.</text>
</comment>
<dbReference type="GO" id="GO:0016878">
    <property type="term" value="F:acid-thiol ligase activity"/>
    <property type="evidence" value="ECO:0007669"/>
    <property type="project" value="UniProtKB-ARBA"/>
</dbReference>
<feature type="domain" description="AMP-binding enzyme C-terminal" evidence="2">
    <location>
        <begin position="466"/>
        <end position="541"/>
    </location>
</feature>
<evidence type="ECO:0000313" key="4">
    <source>
        <dbReference type="Proteomes" id="UP000317944"/>
    </source>
</evidence>
<dbReference type="Gene3D" id="2.30.38.10">
    <property type="entry name" value="Luciferase, Domain 3"/>
    <property type="match status" value="1"/>
</dbReference>
<name>A0A544UT88_LYSSH</name>
<dbReference type="PROSITE" id="PS00455">
    <property type="entry name" value="AMP_BINDING"/>
    <property type="match status" value="1"/>
</dbReference>
<dbReference type="Pfam" id="PF13193">
    <property type="entry name" value="AMP-binding_C"/>
    <property type="match status" value="1"/>
</dbReference>
<reference evidence="3 4" key="1">
    <citation type="submission" date="2018-03" db="EMBL/GenBank/DDBJ databases">
        <title>Aerobic endospore-forming bacteria genome sequencing and assembly.</title>
        <authorList>
            <person name="Cavalcante D.A."/>
            <person name="Driks A."/>
            <person name="Putonti C."/>
            <person name="De-Souza M.T."/>
        </authorList>
    </citation>
    <scope>NUCLEOTIDE SEQUENCE [LARGE SCALE GENOMIC DNA]</scope>
    <source>
        <strain evidence="3 4">SDF0037</strain>
    </source>
</reference>
<accession>A0A544UT88</accession>
<dbReference type="SUPFAM" id="SSF56801">
    <property type="entry name" value="Acetyl-CoA synthetase-like"/>
    <property type="match status" value="1"/>
</dbReference>
<gene>
    <name evidence="3" type="ORF">C7Y47_05035</name>
</gene>
<organism evidence="3 4">
    <name type="scientific">Lysinibacillus sphaericus</name>
    <name type="common">Bacillus sphaericus</name>
    <dbReference type="NCBI Taxonomy" id="1421"/>
    <lineage>
        <taxon>Bacteria</taxon>
        <taxon>Bacillati</taxon>
        <taxon>Bacillota</taxon>
        <taxon>Bacilli</taxon>
        <taxon>Bacillales</taxon>
        <taxon>Bacillaceae</taxon>
        <taxon>Lysinibacillus</taxon>
    </lineage>
</organism>
<protein>
    <submittedName>
        <fullName evidence="3">(2,3-dihydroxybenzoyl)adenylate synthase</fullName>
    </submittedName>
</protein>
<dbReference type="Gene3D" id="3.40.50.980">
    <property type="match status" value="2"/>
</dbReference>
<dbReference type="PANTHER" id="PTHR43767:SF1">
    <property type="entry name" value="NONRIBOSOMAL PEPTIDE SYNTHASE PES1 (EUROFUNG)-RELATED"/>
    <property type="match status" value="1"/>
</dbReference>
<dbReference type="InterPro" id="IPR050237">
    <property type="entry name" value="ATP-dep_AMP-bd_enzyme"/>
</dbReference>
<feature type="domain" description="AMP-dependent synthetase/ligase" evidence="1">
    <location>
        <begin position="45"/>
        <end position="415"/>
    </location>
</feature>
<dbReference type="InterPro" id="IPR000873">
    <property type="entry name" value="AMP-dep_synth/lig_dom"/>
</dbReference>
<dbReference type="AlphaFoldDB" id="A0A544UT88"/>
<evidence type="ECO:0000313" key="3">
    <source>
        <dbReference type="EMBL" id="TQR37064.1"/>
    </source>
</evidence>
<proteinExistence type="predicted"/>
<dbReference type="OrthoDB" id="9757771at2"/>
<dbReference type="InterPro" id="IPR025110">
    <property type="entry name" value="AMP-bd_C"/>
</dbReference>
<dbReference type="Proteomes" id="UP000317944">
    <property type="component" value="Unassembled WGS sequence"/>
</dbReference>
<evidence type="ECO:0000259" key="2">
    <source>
        <dbReference type="Pfam" id="PF13193"/>
    </source>
</evidence>
<dbReference type="PANTHER" id="PTHR43767">
    <property type="entry name" value="LONG-CHAIN-FATTY-ACID--COA LIGASE"/>
    <property type="match status" value="1"/>
</dbReference>
<dbReference type="Pfam" id="PF00501">
    <property type="entry name" value="AMP-binding"/>
    <property type="match status" value="1"/>
</dbReference>
<dbReference type="Gene3D" id="3.30.300.30">
    <property type="match status" value="1"/>
</dbReference>
<dbReference type="EMBL" id="SADV01000003">
    <property type="protein sequence ID" value="TQR37064.1"/>
    <property type="molecule type" value="Genomic_DNA"/>
</dbReference>